<keyword evidence="1" id="KW-1133">Transmembrane helix</keyword>
<keyword evidence="3" id="KW-1185">Reference proteome</keyword>
<name>A0A9P8ZY79_9PEZI</name>
<proteinExistence type="predicted"/>
<reference evidence="2" key="1">
    <citation type="journal article" date="2021" name="Nat. Commun.">
        <title>Genetic determinants of endophytism in the Arabidopsis root mycobiome.</title>
        <authorList>
            <person name="Mesny F."/>
            <person name="Miyauchi S."/>
            <person name="Thiergart T."/>
            <person name="Pickel B."/>
            <person name="Atanasova L."/>
            <person name="Karlsson M."/>
            <person name="Huettel B."/>
            <person name="Barry K.W."/>
            <person name="Haridas S."/>
            <person name="Chen C."/>
            <person name="Bauer D."/>
            <person name="Andreopoulos W."/>
            <person name="Pangilinan J."/>
            <person name="LaButti K."/>
            <person name="Riley R."/>
            <person name="Lipzen A."/>
            <person name="Clum A."/>
            <person name="Drula E."/>
            <person name="Henrissat B."/>
            <person name="Kohler A."/>
            <person name="Grigoriev I.V."/>
            <person name="Martin F.M."/>
            <person name="Hacquard S."/>
        </authorList>
    </citation>
    <scope>NUCLEOTIDE SEQUENCE</scope>
    <source>
        <strain evidence="2">MPI-SDFR-AT-0073</strain>
    </source>
</reference>
<keyword evidence="1" id="KW-0812">Transmembrane</keyword>
<sequence>MECMERLRKEGCPPVLWPRYRPVFMFIQGPSNAFETWFAGRFARLPPDVELIVILPQHRRHVCVASQHVSSKSRSLEGTGPSHSIMRCIRRNEFAQYLAFFIFTTTQIALAHYLAICAKLDISLVSTENEVLGELHRLSGEKVRAAACCVLQKRSCPFEPVSLSLEGYALNFRLRHAHPSKSSSWETRDHKALQAASRNWRMDDLSALWWLAIGKVAVESST</sequence>
<evidence type="ECO:0000313" key="2">
    <source>
        <dbReference type="EMBL" id="KAH6655761.1"/>
    </source>
</evidence>
<dbReference type="Proteomes" id="UP000758603">
    <property type="component" value="Unassembled WGS sequence"/>
</dbReference>
<evidence type="ECO:0000313" key="3">
    <source>
        <dbReference type="Proteomes" id="UP000758603"/>
    </source>
</evidence>
<dbReference type="EMBL" id="JAGPXC010000003">
    <property type="protein sequence ID" value="KAH6655761.1"/>
    <property type="molecule type" value="Genomic_DNA"/>
</dbReference>
<feature type="transmembrane region" description="Helical" evidence="1">
    <location>
        <begin position="94"/>
        <end position="116"/>
    </location>
</feature>
<dbReference type="RefSeq" id="XP_045960026.1">
    <property type="nucleotide sequence ID" value="XM_046099900.1"/>
</dbReference>
<dbReference type="GeneID" id="70128792"/>
<protein>
    <submittedName>
        <fullName evidence="2">Uncharacterized protein</fullName>
    </submittedName>
</protein>
<organism evidence="2 3">
    <name type="scientific">Truncatella angustata</name>
    <dbReference type="NCBI Taxonomy" id="152316"/>
    <lineage>
        <taxon>Eukaryota</taxon>
        <taxon>Fungi</taxon>
        <taxon>Dikarya</taxon>
        <taxon>Ascomycota</taxon>
        <taxon>Pezizomycotina</taxon>
        <taxon>Sordariomycetes</taxon>
        <taxon>Xylariomycetidae</taxon>
        <taxon>Amphisphaeriales</taxon>
        <taxon>Sporocadaceae</taxon>
        <taxon>Truncatella</taxon>
    </lineage>
</organism>
<gene>
    <name evidence="2" type="ORF">BKA67DRAFT_534677</name>
</gene>
<accession>A0A9P8ZY79</accession>
<keyword evidence="1" id="KW-0472">Membrane</keyword>
<evidence type="ECO:0000256" key="1">
    <source>
        <dbReference type="SAM" id="Phobius"/>
    </source>
</evidence>
<dbReference type="AlphaFoldDB" id="A0A9P8ZY79"/>
<comment type="caution">
    <text evidence="2">The sequence shown here is derived from an EMBL/GenBank/DDBJ whole genome shotgun (WGS) entry which is preliminary data.</text>
</comment>